<dbReference type="Pfam" id="PF02775">
    <property type="entry name" value="TPP_enzyme_C"/>
    <property type="match status" value="1"/>
</dbReference>
<dbReference type="Gene3D" id="3.40.50.970">
    <property type="match status" value="1"/>
</dbReference>
<accession>A0A323V7X2</accession>
<dbReference type="InterPro" id="IPR045229">
    <property type="entry name" value="TPP_enz"/>
</dbReference>
<proteinExistence type="inferred from homology"/>
<organism evidence="3 4">
    <name type="scientific">Modestobacter versicolor</name>
    <dbReference type="NCBI Taxonomy" id="429133"/>
    <lineage>
        <taxon>Bacteria</taxon>
        <taxon>Bacillati</taxon>
        <taxon>Actinomycetota</taxon>
        <taxon>Actinomycetes</taxon>
        <taxon>Geodermatophilales</taxon>
        <taxon>Geodermatophilaceae</taxon>
        <taxon>Modestobacter</taxon>
    </lineage>
</organism>
<dbReference type="PANTHER" id="PTHR18968">
    <property type="entry name" value="THIAMINE PYROPHOSPHATE ENZYMES"/>
    <property type="match status" value="1"/>
</dbReference>
<evidence type="ECO:0000313" key="4">
    <source>
        <dbReference type="Proteomes" id="UP000247602"/>
    </source>
</evidence>
<dbReference type="EMBL" id="QKNV01000220">
    <property type="protein sequence ID" value="PZA20130.1"/>
    <property type="molecule type" value="Genomic_DNA"/>
</dbReference>
<sequence length="162" mass="16929">RRRMESGEDVVVGVNRFRTTEPNPLLADLDTAIQTVDPAVEATAVADPSRPVVSLQADGSAMYTIQALWTQAREGLDVTTVICDNSAYAILAGELENVGASSGGERAGRLLDLGAPSLDFVALATGMGVPATRATTAEELATQFRTAVAEPGPHLIDAVLPR</sequence>
<gene>
    <name evidence="3" type="ORF">DMO24_17105</name>
</gene>
<dbReference type="InterPro" id="IPR029061">
    <property type="entry name" value="THDP-binding"/>
</dbReference>
<dbReference type="GO" id="GO:0003984">
    <property type="term" value="F:acetolactate synthase activity"/>
    <property type="evidence" value="ECO:0007669"/>
    <property type="project" value="TreeGrafter"/>
</dbReference>
<dbReference type="CDD" id="cd02002">
    <property type="entry name" value="TPP_BFDC"/>
    <property type="match status" value="1"/>
</dbReference>
<dbReference type="PANTHER" id="PTHR18968:SF86">
    <property type="entry name" value="ACETOLACTATE SYNTHASE LARGE SUBUNIT ILVX-RELATED"/>
    <property type="match status" value="1"/>
</dbReference>
<comment type="caution">
    <text evidence="3">The sequence shown here is derived from an EMBL/GenBank/DDBJ whole genome shotgun (WGS) entry which is preliminary data.</text>
</comment>
<comment type="similarity">
    <text evidence="1">Belongs to the TPP enzyme family.</text>
</comment>
<evidence type="ECO:0000313" key="3">
    <source>
        <dbReference type="EMBL" id="PZA20130.1"/>
    </source>
</evidence>
<dbReference type="RefSeq" id="WP_258372928.1">
    <property type="nucleotide sequence ID" value="NZ_QKNV01000220.1"/>
</dbReference>
<keyword evidence="4" id="KW-1185">Reference proteome</keyword>
<dbReference type="GO" id="GO:0030976">
    <property type="term" value="F:thiamine pyrophosphate binding"/>
    <property type="evidence" value="ECO:0007669"/>
    <property type="project" value="InterPro"/>
</dbReference>
<feature type="non-terminal residue" evidence="3">
    <location>
        <position position="1"/>
    </location>
</feature>
<feature type="domain" description="Thiamine pyrophosphate enzyme TPP-binding" evidence="2">
    <location>
        <begin position="39"/>
        <end position="157"/>
    </location>
</feature>
<name>A0A323V7X2_9ACTN</name>
<dbReference type="GO" id="GO:0050660">
    <property type="term" value="F:flavin adenine dinucleotide binding"/>
    <property type="evidence" value="ECO:0007669"/>
    <property type="project" value="TreeGrafter"/>
</dbReference>
<dbReference type="SUPFAM" id="SSF52518">
    <property type="entry name" value="Thiamin diphosphate-binding fold (THDP-binding)"/>
    <property type="match status" value="1"/>
</dbReference>
<evidence type="ECO:0000256" key="1">
    <source>
        <dbReference type="ARBA" id="ARBA00007812"/>
    </source>
</evidence>
<dbReference type="InterPro" id="IPR011766">
    <property type="entry name" value="TPP_enzyme_TPP-bd"/>
</dbReference>
<protein>
    <recommendedName>
        <fullName evidence="2">Thiamine pyrophosphate enzyme TPP-binding domain-containing protein</fullName>
    </recommendedName>
</protein>
<dbReference type="GO" id="GO:0000287">
    <property type="term" value="F:magnesium ion binding"/>
    <property type="evidence" value="ECO:0007669"/>
    <property type="project" value="UniProtKB-ARBA"/>
</dbReference>
<evidence type="ECO:0000259" key="2">
    <source>
        <dbReference type="Pfam" id="PF02775"/>
    </source>
</evidence>
<reference evidence="3 4" key="1">
    <citation type="submission" date="2018-06" db="EMBL/GenBank/DDBJ databases">
        <title>Draft genome sequence of Modestobacter versicolor CP153-2.</title>
        <authorList>
            <person name="Gundlapally S.R."/>
        </authorList>
    </citation>
    <scope>NUCLEOTIDE SEQUENCE [LARGE SCALE GENOMIC DNA]</scope>
    <source>
        <strain evidence="3 4">CP153-2</strain>
    </source>
</reference>
<dbReference type="Proteomes" id="UP000247602">
    <property type="component" value="Unassembled WGS sequence"/>
</dbReference>
<dbReference type="AlphaFoldDB" id="A0A323V7X2"/>